<feature type="domain" description="SUEL-type lectin" evidence="2">
    <location>
        <begin position="327"/>
        <end position="414"/>
    </location>
</feature>
<feature type="chain" id="PRO_5018105993" description="SUEL-type lectin domain-containing protein" evidence="1">
    <location>
        <begin position="21"/>
        <end position="615"/>
    </location>
</feature>
<dbReference type="InterPro" id="IPR043159">
    <property type="entry name" value="Lectin_gal-bd_sf"/>
</dbReference>
<name>A0A3M6UYP5_POCDA</name>
<dbReference type="PANTHER" id="PTHR46780">
    <property type="entry name" value="PROTEIN EVA-1"/>
    <property type="match status" value="1"/>
</dbReference>
<proteinExistence type="predicted"/>
<feature type="non-terminal residue" evidence="3">
    <location>
        <position position="615"/>
    </location>
</feature>
<keyword evidence="1" id="KW-0732">Signal</keyword>
<evidence type="ECO:0000313" key="4">
    <source>
        <dbReference type="Proteomes" id="UP000275408"/>
    </source>
</evidence>
<gene>
    <name evidence="3" type="ORF">pdam_00010782</name>
</gene>
<dbReference type="PROSITE" id="PS50228">
    <property type="entry name" value="SUEL_LECTIN"/>
    <property type="match status" value="6"/>
</dbReference>
<evidence type="ECO:0000313" key="3">
    <source>
        <dbReference type="EMBL" id="RMX58747.1"/>
    </source>
</evidence>
<dbReference type="FunFam" id="2.60.120.740:FF:000001">
    <property type="entry name" value="Adhesion G protein-coupled receptor L2"/>
    <property type="match status" value="2"/>
</dbReference>
<dbReference type="InterPro" id="IPR000922">
    <property type="entry name" value="Lectin_gal-bd_dom"/>
</dbReference>
<feature type="domain" description="SUEL-type lectin" evidence="2">
    <location>
        <begin position="25"/>
        <end position="111"/>
    </location>
</feature>
<dbReference type="EMBL" id="RCHS01000457">
    <property type="protein sequence ID" value="RMX58747.1"/>
    <property type="molecule type" value="Genomic_DNA"/>
</dbReference>
<dbReference type="OrthoDB" id="1100386at2759"/>
<feature type="domain" description="SUEL-type lectin" evidence="2">
    <location>
        <begin position="517"/>
        <end position="598"/>
    </location>
</feature>
<dbReference type="Pfam" id="PF02140">
    <property type="entry name" value="SUEL_Lectin"/>
    <property type="match status" value="6"/>
</dbReference>
<organism evidence="3 4">
    <name type="scientific">Pocillopora damicornis</name>
    <name type="common">Cauliflower coral</name>
    <name type="synonym">Millepora damicornis</name>
    <dbReference type="NCBI Taxonomy" id="46731"/>
    <lineage>
        <taxon>Eukaryota</taxon>
        <taxon>Metazoa</taxon>
        <taxon>Cnidaria</taxon>
        <taxon>Anthozoa</taxon>
        <taxon>Hexacorallia</taxon>
        <taxon>Scleractinia</taxon>
        <taxon>Astrocoeniina</taxon>
        <taxon>Pocilloporidae</taxon>
        <taxon>Pocillopora</taxon>
    </lineage>
</organism>
<sequence>MLRLLAIFLFLAVNFCCTEGYWDRTCERNTMYLSCNHGVIDVRSAWYGRDRSGVCSERGSTENTNCYTGATSYVSGECDGRSYCSLYVSNSAFGDPCVGTVKYLTVSYRCKTGGRQRLKRICERNWGDIRCYGSDRIDVLSAFYGRKTGGHVCSGSVYTTSCETSAYSYVYRNCDGDQSCSLHADNHHFGDPCQGTTKYLEVRYRCKFKSKGKMLGFLTLSLLTVAFANPAEKTVCEHEHMTIDCRGLDINILSASYGRTQQGVCDRGGSTNCHADSSMSVARNKCQGQTRCTLDAKNEAFGDPCVGTFKHLTVKYECVEKTVLVRICEGRSQLISCPAPKKIDITSANYGRLTGPHLCPGPVKTTNCGAAGSIDIVRSKCQGKQSCFLQATNGQFGDPCVGTKKYLEVKYECVEKTVLAHICEGRSQLLSCPAPKKIDITSANYGRLTGPHLCPGPVKTTNCGAAGSIDIVRSKCQGKQSCFLQATNGQFGDPCVGTKKYLEVKYECVEKTVLMHICEGRSQQISCPAPKKIDITSANYGRLTGPHLCPGPVKTTNCGAAGSIDIVRNKCQGKQSCFLQATNSQFGDPCVGTKKYLEESWQNPIRLQGGILRNA</sequence>
<dbReference type="GO" id="GO:0030246">
    <property type="term" value="F:carbohydrate binding"/>
    <property type="evidence" value="ECO:0007669"/>
    <property type="project" value="InterPro"/>
</dbReference>
<feature type="signal peptide" evidence="1">
    <location>
        <begin position="1"/>
        <end position="20"/>
    </location>
</feature>
<protein>
    <recommendedName>
        <fullName evidence="2">SUEL-type lectin domain-containing protein</fullName>
    </recommendedName>
</protein>
<comment type="caution">
    <text evidence="3">The sequence shown here is derived from an EMBL/GenBank/DDBJ whole genome shotgun (WGS) entry which is preliminary data.</text>
</comment>
<accession>A0A3M6UYP5</accession>
<reference evidence="3 4" key="1">
    <citation type="journal article" date="2018" name="Sci. Rep.">
        <title>Comparative analysis of the Pocillopora damicornis genome highlights role of immune system in coral evolution.</title>
        <authorList>
            <person name="Cunning R."/>
            <person name="Bay R.A."/>
            <person name="Gillette P."/>
            <person name="Baker A.C."/>
            <person name="Traylor-Knowles N."/>
        </authorList>
    </citation>
    <scope>NUCLEOTIDE SEQUENCE [LARGE SCALE GENOMIC DNA]</scope>
    <source>
        <strain evidence="3">RSMAS</strain>
        <tissue evidence="3">Whole animal</tissue>
    </source>
</reference>
<dbReference type="Proteomes" id="UP000275408">
    <property type="component" value="Unassembled WGS sequence"/>
</dbReference>
<dbReference type="CDD" id="cd22827">
    <property type="entry name" value="Gal_Rha_Lectin_SUL-I-like"/>
    <property type="match status" value="6"/>
</dbReference>
<feature type="domain" description="SUEL-type lectin" evidence="2">
    <location>
        <begin position="121"/>
        <end position="207"/>
    </location>
</feature>
<keyword evidence="4" id="KW-1185">Reference proteome</keyword>
<feature type="domain" description="SUEL-type lectin" evidence="2">
    <location>
        <begin position="235"/>
        <end position="319"/>
    </location>
</feature>
<dbReference type="Gene3D" id="2.60.120.740">
    <property type="match status" value="6"/>
</dbReference>
<feature type="domain" description="SUEL-type lectin" evidence="2">
    <location>
        <begin position="422"/>
        <end position="509"/>
    </location>
</feature>
<dbReference type="AlphaFoldDB" id="A0A3M6UYP5"/>
<evidence type="ECO:0000259" key="2">
    <source>
        <dbReference type="PROSITE" id="PS50228"/>
    </source>
</evidence>
<evidence type="ECO:0000256" key="1">
    <source>
        <dbReference type="SAM" id="SignalP"/>
    </source>
</evidence>